<name>A0A0H5QC57_NEIMI</name>
<reference evidence="4 5" key="1">
    <citation type="submission" date="2014-11" db="EMBL/GenBank/DDBJ databases">
        <authorList>
            <person name="Diene M.Seydina."/>
        </authorList>
    </citation>
    <scope>NUCLEOTIDE SEQUENCE [LARGE SCALE GENOMIC DNA]</scope>
    <source>
        <strain evidence="4 5">Neisseria meningitidis CHUV</strain>
    </source>
</reference>
<dbReference type="Pfam" id="PF00583">
    <property type="entry name" value="Acetyltransf_1"/>
    <property type="match status" value="1"/>
</dbReference>
<dbReference type="SUPFAM" id="SSF55729">
    <property type="entry name" value="Acyl-CoA N-acyltransferases (Nat)"/>
    <property type="match status" value="1"/>
</dbReference>
<dbReference type="InterPro" id="IPR016181">
    <property type="entry name" value="Acyl_CoA_acyltransferase"/>
</dbReference>
<dbReference type="Proteomes" id="UP000182715">
    <property type="component" value="Unassembled WGS sequence"/>
</dbReference>
<evidence type="ECO:0000313" key="5">
    <source>
        <dbReference type="Proteomes" id="UP000182715"/>
    </source>
</evidence>
<dbReference type="InterPro" id="IPR000182">
    <property type="entry name" value="GNAT_dom"/>
</dbReference>
<dbReference type="GO" id="GO:0016747">
    <property type="term" value="F:acyltransferase activity, transferring groups other than amino-acyl groups"/>
    <property type="evidence" value="ECO:0007669"/>
    <property type="project" value="InterPro"/>
</dbReference>
<proteinExistence type="predicted"/>
<accession>A0A0H5QC57</accession>
<keyword evidence="1" id="KW-0808">Transferase</keyword>
<sequence>MLVCNPYEVVIHGTTSSGKIFRPSDWAERLCGILSSFTKDHRLSYSKWVRPMLVDNIRCVAVDKKLETDNPQMFRFLMDFAADNDLRVIDCKALLEEREQGGQNNPADEHVMLAQAIEEKHAAEKAQEQTASGASYVLREIGADDTATAFAALSVLRSALTDINRFTEQINKIQRPQGYRLLGIFEEGKHNAVAVCGFHEACTLAGGRHIHIDDIVTLPQSRRKGYASRLLEEVRKIGAETGVTKIHLNVHVNHDRADAHRLYFKNGFEICAYHFRCDPK</sequence>
<evidence type="ECO:0000256" key="2">
    <source>
        <dbReference type="ARBA" id="ARBA00023315"/>
    </source>
</evidence>
<evidence type="ECO:0000313" key="4">
    <source>
        <dbReference type="EMBL" id="CRY99554.1"/>
    </source>
</evidence>
<organism evidence="4 5">
    <name type="scientific">Neisseria meningitidis serogroup B</name>
    <dbReference type="NCBI Taxonomy" id="491"/>
    <lineage>
        <taxon>Bacteria</taxon>
        <taxon>Pseudomonadati</taxon>
        <taxon>Pseudomonadota</taxon>
        <taxon>Betaproteobacteria</taxon>
        <taxon>Neisseriales</taxon>
        <taxon>Neisseriaceae</taxon>
        <taxon>Neisseria</taxon>
    </lineage>
</organism>
<dbReference type="PANTHER" id="PTHR43420:SF44">
    <property type="entry name" value="ACETYLTRANSFERASE YPEA"/>
    <property type="match status" value="1"/>
</dbReference>
<dbReference type="Gene3D" id="3.40.630.30">
    <property type="match status" value="1"/>
</dbReference>
<dbReference type="Gene3D" id="3.30.70.2340">
    <property type="entry name" value="Uncharacterised protein PF12112 family, DUF3579"/>
    <property type="match status" value="1"/>
</dbReference>
<feature type="domain" description="N-acetyltransferase" evidence="3">
    <location>
        <begin position="136"/>
        <end position="280"/>
    </location>
</feature>
<dbReference type="CDD" id="cd04301">
    <property type="entry name" value="NAT_SF"/>
    <property type="match status" value="1"/>
</dbReference>
<dbReference type="InterPro" id="IPR021969">
    <property type="entry name" value="DUF3579"/>
</dbReference>
<evidence type="ECO:0000256" key="1">
    <source>
        <dbReference type="ARBA" id="ARBA00022679"/>
    </source>
</evidence>
<dbReference type="AlphaFoldDB" id="A0A0H5QC57"/>
<dbReference type="PANTHER" id="PTHR43420">
    <property type="entry name" value="ACETYLTRANSFERASE"/>
    <property type="match status" value="1"/>
</dbReference>
<dbReference type="InterPro" id="IPR050680">
    <property type="entry name" value="YpeA/RimI_acetyltransf"/>
</dbReference>
<dbReference type="PROSITE" id="PS51186">
    <property type="entry name" value="GNAT"/>
    <property type="match status" value="1"/>
</dbReference>
<dbReference type="EMBL" id="CVTF01000079">
    <property type="protein sequence ID" value="CRY99554.1"/>
    <property type="molecule type" value="Genomic_DNA"/>
</dbReference>
<keyword evidence="2" id="KW-0012">Acyltransferase</keyword>
<evidence type="ECO:0000259" key="3">
    <source>
        <dbReference type="PROSITE" id="PS51186"/>
    </source>
</evidence>
<protein>
    <submittedName>
        <fullName evidence="4">PhnO-related protein</fullName>
    </submittedName>
</protein>
<dbReference type="Pfam" id="PF12112">
    <property type="entry name" value="DUF3579"/>
    <property type="match status" value="1"/>
</dbReference>